<reference evidence="2" key="1">
    <citation type="journal article" date="2023" name="Front. Plant Sci.">
        <title>Chromosomal-level genome assembly of Melastoma candidum provides insights into trichome evolution.</title>
        <authorList>
            <person name="Zhong Y."/>
            <person name="Wu W."/>
            <person name="Sun C."/>
            <person name="Zou P."/>
            <person name="Liu Y."/>
            <person name="Dai S."/>
            <person name="Zhou R."/>
        </authorList>
    </citation>
    <scope>NUCLEOTIDE SEQUENCE [LARGE SCALE GENOMIC DNA]</scope>
</reference>
<protein>
    <submittedName>
        <fullName evidence="1">Uncharacterized protein</fullName>
    </submittedName>
</protein>
<accession>A0ACB9S3P1</accession>
<sequence length="161" mass="18289">MNLFPVYYLPVFGTAALVLLGWLYCLVHFLIRMSRQQLAVHPPNDLEASRPSHHNDWSSDTGVDRYPEASPTVSTPRTPVQPAADSVPYVKQGNKRFVNEECVICLAEFEDGEVCQVLANCQHVYHRECIYEWMSRSSCCPICRVPAMDIRISKFGENPIT</sequence>
<evidence type="ECO:0000313" key="2">
    <source>
        <dbReference type="Proteomes" id="UP001057402"/>
    </source>
</evidence>
<gene>
    <name evidence="1" type="ORF">MLD38_003166</name>
</gene>
<dbReference type="EMBL" id="CM042881">
    <property type="protein sequence ID" value="KAI4385106.1"/>
    <property type="molecule type" value="Genomic_DNA"/>
</dbReference>
<keyword evidence="2" id="KW-1185">Reference proteome</keyword>
<name>A0ACB9S3P1_9MYRT</name>
<dbReference type="Proteomes" id="UP001057402">
    <property type="component" value="Chromosome 2"/>
</dbReference>
<evidence type="ECO:0000313" key="1">
    <source>
        <dbReference type="EMBL" id="KAI4385106.1"/>
    </source>
</evidence>
<organism evidence="1 2">
    <name type="scientific">Melastoma candidum</name>
    <dbReference type="NCBI Taxonomy" id="119954"/>
    <lineage>
        <taxon>Eukaryota</taxon>
        <taxon>Viridiplantae</taxon>
        <taxon>Streptophyta</taxon>
        <taxon>Embryophyta</taxon>
        <taxon>Tracheophyta</taxon>
        <taxon>Spermatophyta</taxon>
        <taxon>Magnoliopsida</taxon>
        <taxon>eudicotyledons</taxon>
        <taxon>Gunneridae</taxon>
        <taxon>Pentapetalae</taxon>
        <taxon>rosids</taxon>
        <taxon>malvids</taxon>
        <taxon>Myrtales</taxon>
        <taxon>Melastomataceae</taxon>
        <taxon>Melastomatoideae</taxon>
        <taxon>Melastomateae</taxon>
        <taxon>Melastoma</taxon>
    </lineage>
</organism>
<comment type="caution">
    <text evidence="1">The sequence shown here is derived from an EMBL/GenBank/DDBJ whole genome shotgun (WGS) entry which is preliminary data.</text>
</comment>
<proteinExistence type="predicted"/>